<sequence>MSDLPQPDGEGAEDAEPGPDAHDAAANFSALDIARAIAPQLERIRESILKSLEPVVRQYAELWKPALEQASRRILALAAGANEAVLRLLFPRNLHTIALERRLGELDSIIADGYPVAYVPPASVVERLLKSEDSASRREVWGRSRRTILDSCRTELALVRDPGIKWFAVRVGEAIDAVESGFVAAGQTLAVNVIDSIVEHRVGRPRGHFRPGKFPKSKDLLPTALLVLRPLVPMLTGQRPGFEERRRLNRNLTAHDLTPHQISKLNASLAIAHATALLRALQDGVRFVEM</sequence>
<reference evidence="3" key="1">
    <citation type="journal article" date="2019" name="Int. J. Syst. Evol. Microbiol.">
        <title>The Global Catalogue of Microorganisms (GCM) 10K type strain sequencing project: providing services to taxonomists for standard genome sequencing and annotation.</title>
        <authorList>
            <consortium name="The Broad Institute Genomics Platform"/>
            <consortium name="The Broad Institute Genome Sequencing Center for Infectious Disease"/>
            <person name="Wu L."/>
            <person name="Ma J."/>
        </authorList>
    </citation>
    <scope>NUCLEOTIDE SEQUENCE [LARGE SCALE GENOMIC DNA]</scope>
    <source>
        <strain evidence="3">JCM 12398</strain>
    </source>
</reference>
<evidence type="ECO:0000256" key="1">
    <source>
        <dbReference type="SAM" id="MobiDB-lite"/>
    </source>
</evidence>
<accession>A0ABP4JF60</accession>
<dbReference type="Proteomes" id="UP001501266">
    <property type="component" value="Unassembled WGS sequence"/>
</dbReference>
<proteinExistence type="predicted"/>
<evidence type="ECO:0000313" key="3">
    <source>
        <dbReference type="Proteomes" id="UP001501266"/>
    </source>
</evidence>
<name>A0ABP4JF60_9MICO</name>
<dbReference type="EMBL" id="BAAAKK010000002">
    <property type="protein sequence ID" value="GAA1420465.1"/>
    <property type="molecule type" value="Genomic_DNA"/>
</dbReference>
<gene>
    <name evidence="2" type="ORF">GCM10009640_09830</name>
</gene>
<feature type="region of interest" description="Disordered" evidence="1">
    <location>
        <begin position="1"/>
        <end position="21"/>
    </location>
</feature>
<keyword evidence="3" id="KW-1185">Reference proteome</keyword>
<protein>
    <submittedName>
        <fullName evidence="2">Uncharacterized protein</fullName>
    </submittedName>
</protein>
<organism evidence="2 3">
    <name type="scientific">Agrococcus citreus</name>
    <dbReference type="NCBI Taxonomy" id="84643"/>
    <lineage>
        <taxon>Bacteria</taxon>
        <taxon>Bacillati</taxon>
        <taxon>Actinomycetota</taxon>
        <taxon>Actinomycetes</taxon>
        <taxon>Micrococcales</taxon>
        <taxon>Microbacteriaceae</taxon>
        <taxon>Agrococcus</taxon>
    </lineage>
</organism>
<comment type="caution">
    <text evidence="2">The sequence shown here is derived from an EMBL/GenBank/DDBJ whole genome shotgun (WGS) entry which is preliminary data.</text>
</comment>
<evidence type="ECO:0000313" key="2">
    <source>
        <dbReference type="EMBL" id="GAA1420465.1"/>
    </source>
</evidence>
<dbReference type="RefSeq" id="WP_343918002.1">
    <property type="nucleotide sequence ID" value="NZ_BAAAKK010000002.1"/>
</dbReference>